<dbReference type="EMBL" id="NHMK01000020">
    <property type="protein sequence ID" value="OWL95088.1"/>
    <property type="molecule type" value="Genomic_DNA"/>
</dbReference>
<evidence type="ECO:0000313" key="3">
    <source>
        <dbReference type="Proteomes" id="UP000197208"/>
    </source>
</evidence>
<dbReference type="RefSeq" id="WP_088249176.1">
    <property type="nucleotide sequence ID" value="NZ_NHMK01000020.1"/>
</dbReference>
<keyword evidence="3" id="KW-1185">Reference proteome</keyword>
<evidence type="ECO:0000313" key="2">
    <source>
        <dbReference type="EMBL" id="OWL95088.1"/>
    </source>
</evidence>
<accession>A0A246BIK0</accession>
<gene>
    <name evidence="2" type="ORF">CBQ26_13635</name>
</gene>
<dbReference type="AlphaFoldDB" id="A0A246BIK0"/>
<sequence>MTILTARLPPLLPDLTPPETLPPSLVVGGVIYLPSEGPHPVSVTRAGLDVPLNTTPRQTARGRTWASGSRRPKPVQLALTFRVEGADARDAGLRARRWHALALAATEYGEGASSVTLLGVLDQQEPFGEGNTRTFRVTYLLADPLWRLDDQGDPWPTPLPITGVLGNYPLGMLHAVQEGPGFYDVEPLGGVTVTDAPPDAFAHPDATFTYSLIEVTDDEPNP</sequence>
<evidence type="ECO:0000256" key="1">
    <source>
        <dbReference type="SAM" id="MobiDB-lite"/>
    </source>
</evidence>
<protein>
    <submittedName>
        <fullName evidence="2">Uncharacterized protein</fullName>
    </submittedName>
</protein>
<proteinExistence type="predicted"/>
<feature type="region of interest" description="Disordered" evidence="1">
    <location>
        <begin position="44"/>
        <end position="70"/>
    </location>
</feature>
<organism evidence="2 3">
    <name type="scientific">Deinococcus indicus</name>
    <dbReference type="NCBI Taxonomy" id="223556"/>
    <lineage>
        <taxon>Bacteria</taxon>
        <taxon>Thermotogati</taxon>
        <taxon>Deinococcota</taxon>
        <taxon>Deinococci</taxon>
        <taxon>Deinococcales</taxon>
        <taxon>Deinococcaceae</taxon>
        <taxon>Deinococcus</taxon>
    </lineage>
</organism>
<reference evidence="2 3" key="1">
    <citation type="submission" date="2017-05" db="EMBL/GenBank/DDBJ databases">
        <title>De novo genome assembly of Deniococcus indicus strain DR1.</title>
        <authorList>
            <person name="Chauhan D."/>
            <person name="Yennamalli R.M."/>
            <person name="Priyadarshini R."/>
        </authorList>
    </citation>
    <scope>NUCLEOTIDE SEQUENCE [LARGE SCALE GENOMIC DNA]</scope>
    <source>
        <strain evidence="2 3">DR1</strain>
    </source>
</reference>
<dbReference type="OrthoDB" id="65896at2"/>
<name>A0A246BIK0_9DEIO</name>
<comment type="caution">
    <text evidence="2">The sequence shown here is derived from an EMBL/GenBank/DDBJ whole genome shotgun (WGS) entry which is preliminary data.</text>
</comment>
<dbReference type="Proteomes" id="UP000197208">
    <property type="component" value="Unassembled WGS sequence"/>
</dbReference>